<proteinExistence type="predicted"/>
<gene>
    <name evidence="1" type="ORF">AO703_00260</name>
</gene>
<dbReference type="KEGG" id="kle:AO703_00260"/>
<evidence type="ECO:0000313" key="1">
    <source>
        <dbReference type="EMBL" id="ALR74823.1"/>
    </source>
</evidence>
<dbReference type="AlphaFoldDB" id="A0A806X5T9"/>
<organism evidence="1 2">
    <name type="scientific">[Enterobacter] lignolyticus</name>
    <dbReference type="NCBI Taxonomy" id="1334193"/>
    <lineage>
        <taxon>Bacteria</taxon>
        <taxon>Pseudomonadati</taxon>
        <taxon>Pseudomonadota</taxon>
        <taxon>Gammaproteobacteria</taxon>
        <taxon>Enterobacterales</taxon>
        <taxon>Enterobacteriaceae</taxon>
        <taxon>Pluralibacter</taxon>
    </lineage>
</organism>
<sequence length="110" mass="13304">MLPDFFVDSFEPEISKEDMDKRIAYRNSLPWKEQQKLLADEKWSLDSWLYWLEPENRTWFWWDAALLEEPIRETYFIVAVVVLEWPFPWGALKWLFKACGALDVVSEEDL</sequence>
<reference evidence="2" key="1">
    <citation type="submission" date="2015-10" db="EMBL/GenBank/DDBJ databases">
        <title>Complete Genome Sequencing of Klebsiella sp. strain G5.</title>
        <authorList>
            <person name="Chan K.-G."/>
            <person name="Chen J.-W."/>
        </authorList>
    </citation>
    <scope>NUCLEOTIDE SEQUENCE [LARGE SCALE GENOMIC DNA]</scope>
    <source>
        <strain evidence="2">G5</strain>
    </source>
</reference>
<protein>
    <submittedName>
        <fullName evidence="1">Uncharacterized protein</fullName>
    </submittedName>
</protein>
<evidence type="ECO:0000313" key="2">
    <source>
        <dbReference type="Proteomes" id="UP000069162"/>
    </source>
</evidence>
<accession>A0A806X5T9</accession>
<name>A0A806X5T9_9ENTR</name>
<dbReference type="Proteomes" id="UP000069162">
    <property type="component" value="Chromosome"/>
</dbReference>
<dbReference type="EMBL" id="CP012871">
    <property type="protein sequence ID" value="ALR74823.1"/>
    <property type="molecule type" value="Genomic_DNA"/>
</dbReference>